<dbReference type="Proteomes" id="UP000295244">
    <property type="component" value="Unassembled WGS sequence"/>
</dbReference>
<accession>A0A4R1BHG9</accession>
<protein>
    <submittedName>
        <fullName evidence="1">Phosphate starvation-inducible protein PhoH</fullName>
    </submittedName>
</protein>
<evidence type="ECO:0000313" key="2">
    <source>
        <dbReference type="Proteomes" id="UP000295244"/>
    </source>
</evidence>
<proteinExistence type="predicted"/>
<name>A0A4R1BHG9_9ACTN</name>
<gene>
    <name evidence="1" type="ORF">E0L93_08325</name>
</gene>
<dbReference type="EMBL" id="SKBU01000015">
    <property type="protein sequence ID" value="TCJ16726.1"/>
    <property type="molecule type" value="Genomic_DNA"/>
</dbReference>
<dbReference type="RefSeq" id="WP_132690851.1">
    <property type="nucleotide sequence ID" value="NZ_SKBU01000015.1"/>
</dbReference>
<comment type="caution">
    <text evidence="1">The sequence shown here is derived from an EMBL/GenBank/DDBJ whole genome shotgun (WGS) entry which is preliminary data.</text>
</comment>
<dbReference type="AlphaFoldDB" id="A0A4R1BHG9"/>
<sequence length="191" mass="21686">MKYDFIRERVESLDMYELPEAELSPYVALMITGNVDQELLYRERKRIQDFLDSGKVLVFSGHLSREWLPGAGTFVPKEIRSFQDYEIHKAKDHPIFEGVETKDLTFRRGVAGFFARGHNPPPEGVEVILTLPGGEPVVYVDRRSTRGVIFVSACYDLLGFGLDRLYSDDAPETTASLIAPQLLAWIEKETS</sequence>
<keyword evidence="2" id="KW-1185">Reference proteome</keyword>
<dbReference type="OrthoDB" id="2583792at2"/>
<evidence type="ECO:0000313" key="1">
    <source>
        <dbReference type="EMBL" id="TCJ16726.1"/>
    </source>
</evidence>
<organism evidence="1 2">
    <name type="scientific">Rubrobacter taiwanensis</name>
    <dbReference type="NCBI Taxonomy" id="185139"/>
    <lineage>
        <taxon>Bacteria</taxon>
        <taxon>Bacillati</taxon>
        <taxon>Actinomycetota</taxon>
        <taxon>Rubrobacteria</taxon>
        <taxon>Rubrobacterales</taxon>
        <taxon>Rubrobacteraceae</taxon>
        <taxon>Rubrobacter</taxon>
    </lineage>
</organism>
<reference evidence="1 2" key="1">
    <citation type="submission" date="2019-03" db="EMBL/GenBank/DDBJ databases">
        <title>Whole genome sequence of a novel Rubrobacter taiwanensis strain, isolated from Yellowstone National Park.</title>
        <authorList>
            <person name="Freed S."/>
            <person name="Ramaley R.F."/>
            <person name="Kyndt J.A."/>
        </authorList>
    </citation>
    <scope>NUCLEOTIDE SEQUENCE [LARGE SCALE GENOMIC DNA]</scope>
    <source>
        <strain evidence="1 2">Yellowstone</strain>
    </source>
</reference>